<sequence>MTPYKNLSTDSGVTAYEIKVDSIVVEFKSGDKYLYSYDTPGKDAVEAIKILATKGVGLSTYISKDIKGRYAAKL</sequence>
<dbReference type="RefSeq" id="WP_188413182.1">
    <property type="nucleotide sequence ID" value="NZ_BMDO01000001.1"/>
</dbReference>
<dbReference type="AlphaFoldDB" id="A0A917N1K2"/>
<dbReference type="EMBL" id="BMDO01000001">
    <property type="protein sequence ID" value="GGI49117.1"/>
    <property type="molecule type" value="Genomic_DNA"/>
</dbReference>
<proteinExistence type="predicted"/>
<gene>
    <name evidence="1" type="ORF">GCM10011425_03290</name>
</gene>
<reference evidence="1" key="2">
    <citation type="submission" date="2020-09" db="EMBL/GenBank/DDBJ databases">
        <authorList>
            <person name="Sun Q."/>
            <person name="Sedlacek I."/>
        </authorList>
    </citation>
    <scope>NUCLEOTIDE SEQUENCE</scope>
    <source>
        <strain evidence="1">CCM 8711</strain>
    </source>
</reference>
<evidence type="ECO:0000313" key="2">
    <source>
        <dbReference type="Proteomes" id="UP000662074"/>
    </source>
</evidence>
<protein>
    <recommendedName>
        <fullName evidence="3">KTSC domain-containing protein</fullName>
    </recommendedName>
</protein>
<keyword evidence="2" id="KW-1185">Reference proteome</keyword>
<comment type="caution">
    <text evidence="1">The sequence shown here is derived from an EMBL/GenBank/DDBJ whole genome shotgun (WGS) entry which is preliminary data.</text>
</comment>
<evidence type="ECO:0000313" key="1">
    <source>
        <dbReference type="EMBL" id="GGI49117.1"/>
    </source>
</evidence>
<organism evidence="1 2">
    <name type="scientific">Mucilaginibacter galii</name>
    <dbReference type="NCBI Taxonomy" id="2005073"/>
    <lineage>
        <taxon>Bacteria</taxon>
        <taxon>Pseudomonadati</taxon>
        <taxon>Bacteroidota</taxon>
        <taxon>Sphingobacteriia</taxon>
        <taxon>Sphingobacteriales</taxon>
        <taxon>Sphingobacteriaceae</taxon>
        <taxon>Mucilaginibacter</taxon>
    </lineage>
</organism>
<name>A0A917N1K2_9SPHI</name>
<reference evidence="1" key="1">
    <citation type="journal article" date="2014" name="Int. J. Syst. Evol. Microbiol.">
        <title>Complete genome sequence of Corynebacterium casei LMG S-19264T (=DSM 44701T), isolated from a smear-ripened cheese.</title>
        <authorList>
            <consortium name="US DOE Joint Genome Institute (JGI-PGF)"/>
            <person name="Walter F."/>
            <person name="Albersmeier A."/>
            <person name="Kalinowski J."/>
            <person name="Ruckert C."/>
        </authorList>
    </citation>
    <scope>NUCLEOTIDE SEQUENCE</scope>
    <source>
        <strain evidence="1">CCM 8711</strain>
    </source>
</reference>
<accession>A0A917N1K2</accession>
<dbReference type="Proteomes" id="UP000662074">
    <property type="component" value="Unassembled WGS sequence"/>
</dbReference>
<evidence type="ECO:0008006" key="3">
    <source>
        <dbReference type="Google" id="ProtNLM"/>
    </source>
</evidence>